<protein>
    <submittedName>
        <fullName evidence="2">Uncharacterized protein</fullName>
    </submittedName>
</protein>
<feature type="region of interest" description="Disordered" evidence="1">
    <location>
        <begin position="35"/>
        <end position="79"/>
    </location>
</feature>
<evidence type="ECO:0000313" key="2">
    <source>
        <dbReference type="EMBL" id="EME39796.1"/>
    </source>
</evidence>
<organism evidence="2 3">
    <name type="scientific">Dothistroma septosporum (strain NZE10 / CBS 128990)</name>
    <name type="common">Red band needle blight fungus</name>
    <name type="synonym">Mycosphaerella pini</name>
    <dbReference type="NCBI Taxonomy" id="675120"/>
    <lineage>
        <taxon>Eukaryota</taxon>
        <taxon>Fungi</taxon>
        <taxon>Dikarya</taxon>
        <taxon>Ascomycota</taxon>
        <taxon>Pezizomycotina</taxon>
        <taxon>Dothideomycetes</taxon>
        <taxon>Dothideomycetidae</taxon>
        <taxon>Mycosphaerellales</taxon>
        <taxon>Mycosphaerellaceae</taxon>
        <taxon>Dothistroma</taxon>
    </lineage>
</organism>
<feature type="region of interest" description="Disordered" evidence="1">
    <location>
        <begin position="91"/>
        <end position="146"/>
    </location>
</feature>
<feature type="compositionally biased region" description="Low complexity" evidence="1">
    <location>
        <begin position="103"/>
        <end position="123"/>
    </location>
</feature>
<feature type="compositionally biased region" description="Polar residues" evidence="1">
    <location>
        <begin position="286"/>
        <end position="295"/>
    </location>
</feature>
<sequence length="295" mass="32425">MVNKVVPYAGETWCVGSGVLRSDVQKADAMDGIRESQSSMLRHGDGAERSFTPNGDQEAQALGSQERKEPPSATEDWMDTVQCTCGESISDVDEMASGPGDVSSASGNASSENEPGSSSSPEPVQRRRNRSSRSASKPVATEDQKCHNELCSEDHAPKRPRRGLGNIPLCTSCSDSYKASHGKAQEDESEEWEDDLCNICRRLIAAYPNDKPPTRPTSAEISSMDIVSHAEMNALAYRWFRYLYPDHNPMLDDVRPDIADDNYWDMTTLETRAECRGRGISKQDSESGNARTLVP</sequence>
<evidence type="ECO:0000256" key="1">
    <source>
        <dbReference type="SAM" id="MobiDB-lite"/>
    </source>
</evidence>
<feature type="compositionally biased region" description="Basic and acidic residues" evidence="1">
    <location>
        <begin position="275"/>
        <end position="285"/>
    </location>
</feature>
<reference evidence="2 3" key="2">
    <citation type="journal article" date="2012" name="PLoS Pathog.">
        <title>Diverse lifestyles and strategies of plant pathogenesis encoded in the genomes of eighteen Dothideomycetes fungi.</title>
        <authorList>
            <person name="Ohm R.A."/>
            <person name="Feau N."/>
            <person name="Henrissat B."/>
            <person name="Schoch C.L."/>
            <person name="Horwitz B.A."/>
            <person name="Barry K.W."/>
            <person name="Condon B.J."/>
            <person name="Copeland A.C."/>
            <person name="Dhillon B."/>
            <person name="Glaser F."/>
            <person name="Hesse C.N."/>
            <person name="Kosti I."/>
            <person name="LaButti K."/>
            <person name="Lindquist E.A."/>
            <person name="Lucas S."/>
            <person name="Salamov A.A."/>
            <person name="Bradshaw R.E."/>
            <person name="Ciuffetti L."/>
            <person name="Hamelin R.C."/>
            <person name="Kema G.H.J."/>
            <person name="Lawrence C."/>
            <person name="Scott J.A."/>
            <person name="Spatafora J.W."/>
            <person name="Turgeon B.G."/>
            <person name="de Wit P.J.G.M."/>
            <person name="Zhong S."/>
            <person name="Goodwin S.B."/>
            <person name="Grigoriev I.V."/>
        </authorList>
    </citation>
    <scope>NUCLEOTIDE SEQUENCE [LARGE SCALE GENOMIC DNA]</scope>
    <source>
        <strain evidence="3">NZE10 / CBS 128990</strain>
    </source>
</reference>
<dbReference type="EMBL" id="KB446544">
    <property type="protein sequence ID" value="EME39796.1"/>
    <property type="molecule type" value="Genomic_DNA"/>
</dbReference>
<keyword evidence="3" id="KW-1185">Reference proteome</keyword>
<dbReference type="AlphaFoldDB" id="N1PEU4"/>
<dbReference type="HOGENOM" id="CLU_943408_0_0_1"/>
<dbReference type="Proteomes" id="UP000016933">
    <property type="component" value="Unassembled WGS sequence"/>
</dbReference>
<accession>N1PEU4</accession>
<gene>
    <name evidence="2" type="ORF">DOTSEDRAFT_82602</name>
</gene>
<evidence type="ECO:0000313" key="3">
    <source>
        <dbReference type="Proteomes" id="UP000016933"/>
    </source>
</evidence>
<name>N1PEU4_DOTSN</name>
<feature type="region of interest" description="Disordered" evidence="1">
    <location>
        <begin position="275"/>
        <end position="295"/>
    </location>
</feature>
<proteinExistence type="predicted"/>
<reference evidence="3" key="1">
    <citation type="journal article" date="2012" name="PLoS Genet.">
        <title>The genomes of the fungal plant pathogens Cladosporium fulvum and Dothistroma septosporum reveal adaptation to different hosts and lifestyles but also signatures of common ancestry.</title>
        <authorList>
            <person name="de Wit P.J.G.M."/>
            <person name="van der Burgt A."/>
            <person name="Oekmen B."/>
            <person name="Stergiopoulos I."/>
            <person name="Abd-Elsalam K.A."/>
            <person name="Aerts A.L."/>
            <person name="Bahkali A.H."/>
            <person name="Beenen H.G."/>
            <person name="Chettri P."/>
            <person name="Cox M.P."/>
            <person name="Datema E."/>
            <person name="de Vries R.P."/>
            <person name="Dhillon B."/>
            <person name="Ganley A.R."/>
            <person name="Griffiths S.A."/>
            <person name="Guo Y."/>
            <person name="Hamelin R.C."/>
            <person name="Henrissat B."/>
            <person name="Kabir M.S."/>
            <person name="Jashni M.K."/>
            <person name="Kema G."/>
            <person name="Klaubauf S."/>
            <person name="Lapidus A."/>
            <person name="Levasseur A."/>
            <person name="Lindquist E."/>
            <person name="Mehrabi R."/>
            <person name="Ohm R.A."/>
            <person name="Owen T.J."/>
            <person name="Salamov A."/>
            <person name="Schwelm A."/>
            <person name="Schijlen E."/>
            <person name="Sun H."/>
            <person name="van den Burg H.A."/>
            <person name="van Ham R.C.H.J."/>
            <person name="Zhang S."/>
            <person name="Goodwin S.B."/>
            <person name="Grigoriev I.V."/>
            <person name="Collemare J."/>
            <person name="Bradshaw R.E."/>
        </authorList>
    </citation>
    <scope>NUCLEOTIDE SEQUENCE [LARGE SCALE GENOMIC DNA]</scope>
    <source>
        <strain evidence="3">NZE10 / CBS 128990</strain>
    </source>
</reference>